<gene>
    <name evidence="2" type="ORF">NDEV_0560</name>
</gene>
<dbReference type="KEGG" id="ndv:NDEV_0560"/>
<dbReference type="InterPro" id="IPR036397">
    <property type="entry name" value="RNaseH_sf"/>
</dbReference>
<proteinExistence type="predicted"/>
<accession>A0A128A1U3</accession>
<dbReference type="GO" id="GO:0003676">
    <property type="term" value="F:nucleic acid binding"/>
    <property type="evidence" value="ECO:0007669"/>
    <property type="project" value="InterPro"/>
</dbReference>
<evidence type="ECO:0000313" key="3">
    <source>
        <dbReference type="Proteomes" id="UP000196239"/>
    </source>
</evidence>
<keyword evidence="3" id="KW-1185">Reference proteome</keyword>
<organism evidence="2 3">
    <name type="scientific">Nitrosotalea devaniterrae</name>
    <dbReference type="NCBI Taxonomy" id="1078905"/>
    <lineage>
        <taxon>Archaea</taxon>
        <taxon>Nitrososphaerota</taxon>
        <taxon>Nitrososphaeria</taxon>
        <taxon>Nitrosotaleales</taxon>
        <taxon>Nitrosotaleaceae</taxon>
        <taxon>Nitrosotalea</taxon>
    </lineage>
</organism>
<name>A0A128A1U3_9ARCH</name>
<dbReference type="InterPro" id="IPR012337">
    <property type="entry name" value="RNaseH-like_sf"/>
</dbReference>
<dbReference type="InterPro" id="IPR001584">
    <property type="entry name" value="Integrase_cat-core"/>
</dbReference>
<dbReference type="GO" id="GO:0015074">
    <property type="term" value="P:DNA integration"/>
    <property type="evidence" value="ECO:0007669"/>
    <property type="project" value="InterPro"/>
</dbReference>
<dbReference type="AlphaFoldDB" id="A0A128A1U3"/>
<feature type="domain" description="Integrase catalytic" evidence="1">
    <location>
        <begin position="1"/>
        <end position="60"/>
    </location>
</feature>
<dbReference type="PROSITE" id="PS50994">
    <property type="entry name" value="INTEGRASE"/>
    <property type="match status" value="1"/>
</dbReference>
<dbReference type="Pfam" id="PF13683">
    <property type="entry name" value="rve_3"/>
    <property type="match status" value="1"/>
</dbReference>
<dbReference type="SUPFAM" id="SSF53098">
    <property type="entry name" value="Ribonuclease H-like"/>
    <property type="match status" value="1"/>
</dbReference>
<dbReference type="Gene3D" id="3.30.420.10">
    <property type="entry name" value="Ribonuclease H-like superfamily/Ribonuclease H"/>
    <property type="match status" value="1"/>
</dbReference>
<evidence type="ECO:0000313" key="2">
    <source>
        <dbReference type="EMBL" id="CUR51325.1"/>
    </source>
</evidence>
<sequence>MNQVVERLNGTFREREKVMRGMDHKESVQNLIDAYRIHYNFIRGHSGIGKTPAEQAGIKLDLGQNKIEGLIKMASRTVL</sequence>
<evidence type="ECO:0000259" key="1">
    <source>
        <dbReference type="PROSITE" id="PS50994"/>
    </source>
</evidence>
<dbReference type="Proteomes" id="UP000196239">
    <property type="component" value="Chromosome 1"/>
</dbReference>
<dbReference type="EMBL" id="LN890280">
    <property type="protein sequence ID" value="CUR51325.1"/>
    <property type="molecule type" value="Genomic_DNA"/>
</dbReference>
<protein>
    <submittedName>
        <fullName evidence="2">Transposase</fullName>
    </submittedName>
</protein>
<reference evidence="3" key="1">
    <citation type="submission" date="2015-10" db="EMBL/GenBank/DDBJ databases">
        <authorList>
            <person name="Lehtovirta-Morley L.E."/>
            <person name="Vieille C."/>
        </authorList>
    </citation>
    <scope>NUCLEOTIDE SEQUENCE [LARGE SCALE GENOMIC DNA]</scope>
</reference>